<dbReference type="PROSITE" id="PS50850">
    <property type="entry name" value="MFS"/>
    <property type="match status" value="1"/>
</dbReference>
<feature type="transmembrane region" description="Helical" evidence="6">
    <location>
        <begin position="353"/>
        <end position="370"/>
    </location>
</feature>
<feature type="transmembrane region" description="Helical" evidence="6">
    <location>
        <begin position="231"/>
        <end position="251"/>
    </location>
</feature>
<dbReference type="RefSeq" id="WP_101177945.1">
    <property type="nucleotide sequence ID" value="NZ_PISE01000031.1"/>
</dbReference>
<dbReference type="InterPro" id="IPR020846">
    <property type="entry name" value="MFS_dom"/>
</dbReference>
<feature type="transmembrane region" description="Helical" evidence="6">
    <location>
        <begin position="156"/>
        <end position="177"/>
    </location>
</feature>
<feature type="transmembrane region" description="Helical" evidence="6">
    <location>
        <begin position="126"/>
        <end position="144"/>
    </location>
</feature>
<dbReference type="OrthoDB" id="66811at2"/>
<proteinExistence type="predicted"/>
<dbReference type="Pfam" id="PF07690">
    <property type="entry name" value="MFS_1"/>
    <property type="match status" value="1"/>
</dbReference>
<feature type="transmembrane region" description="Helical" evidence="6">
    <location>
        <begin position="292"/>
        <end position="312"/>
    </location>
</feature>
<dbReference type="InterPro" id="IPR053200">
    <property type="entry name" value="YfmO-like"/>
</dbReference>
<evidence type="ECO:0000256" key="5">
    <source>
        <dbReference type="ARBA" id="ARBA00023136"/>
    </source>
</evidence>
<keyword evidence="9" id="KW-1185">Reference proteome</keyword>
<dbReference type="PANTHER" id="PTHR43683:SF1">
    <property type="entry name" value="MULTIDRUG EFFLUX PROTEIN YFMO"/>
    <property type="match status" value="1"/>
</dbReference>
<comment type="caution">
    <text evidence="8">The sequence shown here is derived from an EMBL/GenBank/DDBJ whole genome shotgun (WGS) entry which is preliminary data.</text>
</comment>
<evidence type="ECO:0000313" key="9">
    <source>
        <dbReference type="Proteomes" id="UP000233375"/>
    </source>
</evidence>
<reference evidence="8 9" key="1">
    <citation type="journal article" date="2003" name="Int. J. Syst. Evol. Microbiol.">
        <title>Bacillus nealsonii sp. nov., isolated from a spacecraft-assembly facility, whose spores are gamma-radiation resistant.</title>
        <authorList>
            <person name="Venkateswaran K."/>
            <person name="Kempf M."/>
            <person name="Chen F."/>
            <person name="Satomi M."/>
            <person name="Nicholson W."/>
            <person name="Kern R."/>
        </authorList>
    </citation>
    <scope>NUCLEOTIDE SEQUENCE [LARGE SCALE GENOMIC DNA]</scope>
    <source>
        <strain evidence="8 9">FO-92</strain>
    </source>
</reference>
<dbReference type="CDD" id="cd17474">
    <property type="entry name" value="MFS_YfmO_like"/>
    <property type="match status" value="1"/>
</dbReference>
<dbReference type="SUPFAM" id="SSF103473">
    <property type="entry name" value="MFS general substrate transporter"/>
    <property type="match status" value="1"/>
</dbReference>
<dbReference type="GO" id="GO:0005886">
    <property type="term" value="C:plasma membrane"/>
    <property type="evidence" value="ECO:0007669"/>
    <property type="project" value="UniProtKB-SubCell"/>
</dbReference>
<keyword evidence="3 6" id="KW-0812">Transmembrane</keyword>
<dbReference type="EMBL" id="PISE01000031">
    <property type="protein sequence ID" value="PKG22924.1"/>
    <property type="molecule type" value="Genomic_DNA"/>
</dbReference>
<feature type="transmembrane region" description="Helical" evidence="6">
    <location>
        <begin position="382"/>
        <end position="400"/>
    </location>
</feature>
<protein>
    <submittedName>
        <fullName evidence="8">MFS transporter</fullName>
    </submittedName>
</protein>
<evidence type="ECO:0000256" key="6">
    <source>
        <dbReference type="SAM" id="Phobius"/>
    </source>
</evidence>
<dbReference type="PANTHER" id="PTHR43683">
    <property type="entry name" value="MULTIDRUG EFFLUX PROTEIN YFMO"/>
    <property type="match status" value="1"/>
</dbReference>
<evidence type="ECO:0000313" key="8">
    <source>
        <dbReference type="EMBL" id="PKG22924.1"/>
    </source>
</evidence>
<feature type="transmembrane region" description="Helical" evidence="6">
    <location>
        <begin position="318"/>
        <end position="341"/>
    </location>
</feature>
<dbReference type="GO" id="GO:0022857">
    <property type="term" value="F:transmembrane transporter activity"/>
    <property type="evidence" value="ECO:0007669"/>
    <property type="project" value="InterPro"/>
</dbReference>
<dbReference type="Proteomes" id="UP000233375">
    <property type="component" value="Unassembled WGS sequence"/>
</dbReference>
<comment type="subcellular location">
    <subcellularLocation>
        <location evidence="1">Cell membrane</location>
        <topology evidence="1">Multi-pass membrane protein</topology>
    </subcellularLocation>
</comment>
<evidence type="ECO:0000256" key="1">
    <source>
        <dbReference type="ARBA" id="ARBA00004651"/>
    </source>
</evidence>
<keyword evidence="4 6" id="KW-1133">Transmembrane helix</keyword>
<keyword evidence="2" id="KW-0813">Transport</keyword>
<evidence type="ECO:0000256" key="4">
    <source>
        <dbReference type="ARBA" id="ARBA00022989"/>
    </source>
</evidence>
<feature type="transmembrane region" description="Helical" evidence="6">
    <location>
        <begin position="69"/>
        <end position="89"/>
    </location>
</feature>
<evidence type="ECO:0000256" key="2">
    <source>
        <dbReference type="ARBA" id="ARBA00022448"/>
    </source>
</evidence>
<sequence length="415" mass="44085">MSSSTQTTDSISSQNNLLTKEKSSFFSQPKAVWAVFFACIIAFMGLGLVDPILVAISKQLNATPSQVTLLFTSYNGVMAVAMLITGMISSRLGIKWTLLTGIVIIAIFAGLGGLSNNIWALVGFRGGWGLGNALFVATALAAIVSLSTSGTAKAIILYEAAIGLGISVGPLLGGWLGGMSWRGPFFGVSCLMVIAFIGLITLMPNTKNKQKGVQVKISIKDPFLALKHRSLLIFGVGAALYNFGFFTLLAYAPFVMGLDEHGIGFVFLGWGVLLAVTSVFTAPILQRWMGTIKAMCLMLTLFALVLLAMGIWTSTQWVVIAAVIIAGALLGNNNTLITTAVMNSAPVERATASAAYSFLRFIGGALAPYFAGKLAEWFNQSVPFYVGAAFVLLSVIFIACNHKHVKHVDEAYASH</sequence>
<organism evidence="8 9">
    <name type="scientific">Niallia nealsonii</name>
    <dbReference type="NCBI Taxonomy" id="115979"/>
    <lineage>
        <taxon>Bacteria</taxon>
        <taxon>Bacillati</taxon>
        <taxon>Bacillota</taxon>
        <taxon>Bacilli</taxon>
        <taxon>Bacillales</taxon>
        <taxon>Bacillaceae</taxon>
        <taxon>Niallia</taxon>
    </lineage>
</organism>
<feature type="transmembrane region" description="Helical" evidence="6">
    <location>
        <begin position="96"/>
        <end position="114"/>
    </location>
</feature>
<dbReference type="AlphaFoldDB" id="A0A2N0Z088"/>
<dbReference type="Gene3D" id="1.20.1250.20">
    <property type="entry name" value="MFS general substrate transporter like domains"/>
    <property type="match status" value="1"/>
</dbReference>
<feature type="transmembrane region" description="Helical" evidence="6">
    <location>
        <begin position="263"/>
        <end position="285"/>
    </location>
</feature>
<gene>
    <name evidence="8" type="ORF">CWS01_14695</name>
</gene>
<dbReference type="InterPro" id="IPR001958">
    <property type="entry name" value="Tet-R_TetA/multi-R_MdtG-like"/>
</dbReference>
<accession>A0A2N0Z088</accession>
<name>A0A2N0Z088_9BACI</name>
<evidence type="ECO:0000256" key="3">
    <source>
        <dbReference type="ARBA" id="ARBA00022692"/>
    </source>
</evidence>
<feature type="domain" description="Major facilitator superfamily (MFS) profile" evidence="7">
    <location>
        <begin position="31"/>
        <end position="406"/>
    </location>
</feature>
<feature type="transmembrane region" description="Helical" evidence="6">
    <location>
        <begin position="183"/>
        <end position="202"/>
    </location>
</feature>
<keyword evidence="5 6" id="KW-0472">Membrane</keyword>
<evidence type="ECO:0000259" key="7">
    <source>
        <dbReference type="PROSITE" id="PS50850"/>
    </source>
</evidence>
<dbReference type="InterPro" id="IPR036259">
    <property type="entry name" value="MFS_trans_sf"/>
</dbReference>
<dbReference type="InterPro" id="IPR011701">
    <property type="entry name" value="MFS"/>
</dbReference>
<feature type="transmembrane region" description="Helical" evidence="6">
    <location>
        <begin position="31"/>
        <end position="49"/>
    </location>
</feature>
<dbReference type="PRINTS" id="PR01035">
    <property type="entry name" value="TCRTETA"/>
</dbReference>